<evidence type="ECO:0000256" key="5">
    <source>
        <dbReference type="RuleBase" id="RU000671"/>
    </source>
</evidence>
<evidence type="ECO:0000256" key="4">
    <source>
        <dbReference type="ARBA" id="ARBA00023274"/>
    </source>
</evidence>
<dbReference type="HAMAP" id="MF_00371">
    <property type="entry name" value="Ribosomal_eS27"/>
    <property type="match status" value="1"/>
</dbReference>
<evidence type="ECO:0000256" key="1">
    <source>
        <dbReference type="ARBA" id="ARBA00010919"/>
    </source>
</evidence>
<dbReference type="Gene3D" id="2.20.25.100">
    <property type="entry name" value="Zn-binding ribosomal proteins"/>
    <property type="match status" value="1"/>
</dbReference>
<keyword evidence="5" id="KW-0863">Zinc-finger</keyword>
<keyword evidence="2 5" id="KW-0862">Zinc</keyword>
<evidence type="ECO:0000256" key="3">
    <source>
        <dbReference type="ARBA" id="ARBA00022980"/>
    </source>
</evidence>
<comment type="caution">
    <text evidence="6">The sequence shown here is derived from an EMBL/GenBank/DDBJ whole genome shotgun (WGS) entry which is preliminary data.</text>
</comment>
<dbReference type="InterPro" id="IPR000592">
    <property type="entry name" value="Ribosomal_eS27"/>
</dbReference>
<dbReference type="InterPro" id="IPR011332">
    <property type="entry name" value="Ribosomal_zn-bd"/>
</dbReference>
<dbReference type="EMBL" id="BAABUK010000025">
    <property type="protein sequence ID" value="GAA5815251.1"/>
    <property type="molecule type" value="Genomic_DNA"/>
</dbReference>
<name>A0ABP9Z850_9FUNG</name>
<evidence type="ECO:0000313" key="6">
    <source>
        <dbReference type="EMBL" id="GAA5815251.1"/>
    </source>
</evidence>
<protein>
    <recommendedName>
        <fullName evidence="5">40S ribosomal protein S27</fullName>
    </recommendedName>
</protein>
<gene>
    <name evidence="6" type="ORF">MFLAVUS_008757</name>
</gene>
<dbReference type="Pfam" id="PF01667">
    <property type="entry name" value="Ribosomal_S27e"/>
    <property type="match status" value="1"/>
</dbReference>
<accession>A0ABP9Z850</accession>
<dbReference type="Proteomes" id="UP001473302">
    <property type="component" value="Unassembled WGS sequence"/>
</dbReference>
<dbReference type="PROSITE" id="PS01168">
    <property type="entry name" value="RIBOSOMAL_S27E"/>
    <property type="match status" value="1"/>
</dbReference>
<dbReference type="InterPro" id="IPR023407">
    <property type="entry name" value="Ribosomal_eS27_Zn-bd_dom_sf"/>
</dbReference>
<evidence type="ECO:0000313" key="7">
    <source>
        <dbReference type="Proteomes" id="UP001473302"/>
    </source>
</evidence>
<proteinExistence type="inferred from homology"/>
<keyword evidence="3 5" id="KW-0689">Ribosomal protein</keyword>
<dbReference type="SUPFAM" id="SSF57829">
    <property type="entry name" value="Zn-binding ribosomal proteins"/>
    <property type="match status" value="1"/>
</dbReference>
<reference evidence="6 7" key="1">
    <citation type="submission" date="2024-04" db="EMBL/GenBank/DDBJ databases">
        <title>genome sequences of Mucor flavus KT1a and Helicostylum pulchrum KT1b strains isolated from the surface of a dry-aged beef.</title>
        <authorList>
            <person name="Toyotome T."/>
            <person name="Hosono M."/>
            <person name="Torimaru M."/>
            <person name="Fukuda K."/>
            <person name="Mikami N."/>
        </authorList>
    </citation>
    <scope>NUCLEOTIDE SEQUENCE [LARGE SCALE GENOMIC DNA]</scope>
    <source>
        <strain evidence="6 7">KT1a</strain>
    </source>
</reference>
<keyword evidence="4 5" id="KW-0687">Ribonucleoprotein</keyword>
<comment type="similarity">
    <text evidence="1 5">Belongs to the eukaryotic ribosomal protein eS27 family.</text>
</comment>
<sequence length="145" mass="16270">MKLSAYINQVDDCQKIFENDSILLLGNWSTCHTKFQEPIHGKGMIDVIANQSERARSERLEDELAIDLLNPSIEHEKRSHKLKRLVQSPNSYFMDVKCPGCLNISTVFSHAQTVVLCSSCGTVLCQPTGGRARLTEGCSFRRKAN</sequence>
<keyword evidence="5" id="KW-0479">Metal-binding</keyword>
<comment type="cofactor">
    <cofactor evidence="5">
        <name>Zn(2+)</name>
        <dbReference type="ChEBI" id="CHEBI:29105"/>
    </cofactor>
    <text evidence="5">Binds 1 zinc ion per subunit.</text>
</comment>
<evidence type="ECO:0000256" key="2">
    <source>
        <dbReference type="ARBA" id="ARBA00022833"/>
    </source>
</evidence>
<organism evidence="6 7">
    <name type="scientific">Mucor flavus</name>
    <dbReference type="NCBI Taxonomy" id="439312"/>
    <lineage>
        <taxon>Eukaryota</taxon>
        <taxon>Fungi</taxon>
        <taxon>Fungi incertae sedis</taxon>
        <taxon>Mucoromycota</taxon>
        <taxon>Mucoromycotina</taxon>
        <taxon>Mucoromycetes</taxon>
        <taxon>Mucorales</taxon>
        <taxon>Mucorineae</taxon>
        <taxon>Mucoraceae</taxon>
        <taxon>Mucor</taxon>
    </lineage>
</organism>
<keyword evidence="7" id="KW-1185">Reference proteome</keyword>
<dbReference type="PANTHER" id="PTHR11594">
    <property type="entry name" value="40S RIBOSOMAL PROTEIN S27"/>
    <property type="match status" value="1"/>
</dbReference>